<name>A0A9X9XI60_9PROT</name>
<dbReference type="PANTHER" id="PTHR34703">
    <property type="entry name" value="ANTIPORTER SUBUNIT MNHG2-RELATED"/>
    <property type="match status" value="1"/>
</dbReference>
<protein>
    <submittedName>
        <fullName evidence="3">Monovalent cation/H(+) antiporter subunit G</fullName>
    </submittedName>
</protein>
<proteinExistence type="predicted"/>
<accession>A0A9X9XI60</accession>
<dbReference type="AlphaFoldDB" id="A0A9X9XI60"/>
<organism evidence="3 4">
    <name type="scientific">Neoroseomonas eburnea</name>
    <dbReference type="NCBI Taxonomy" id="1346889"/>
    <lineage>
        <taxon>Bacteria</taxon>
        <taxon>Pseudomonadati</taxon>
        <taxon>Pseudomonadota</taxon>
        <taxon>Alphaproteobacteria</taxon>
        <taxon>Acetobacterales</taxon>
        <taxon>Acetobacteraceae</taxon>
        <taxon>Neoroseomonas</taxon>
    </lineage>
</organism>
<comment type="caution">
    <text evidence="3">The sequence shown here is derived from an EMBL/GenBank/DDBJ whole genome shotgun (WGS) entry which is preliminary data.</text>
</comment>
<dbReference type="PANTHER" id="PTHR34703:SF1">
    <property type="entry name" value="ANTIPORTER SUBUNIT MNHG2-RELATED"/>
    <property type="match status" value="1"/>
</dbReference>
<gene>
    <name evidence="3" type="ORF">GXW74_23120</name>
</gene>
<dbReference type="EMBL" id="JAAEDL010000031">
    <property type="protein sequence ID" value="MBR0683396.1"/>
    <property type="molecule type" value="Genomic_DNA"/>
</dbReference>
<evidence type="ECO:0000256" key="2">
    <source>
        <dbReference type="SAM" id="Phobius"/>
    </source>
</evidence>
<keyword evidence="2" id="KW-0812">Transmembrane</keyword>
<reference evidence="3" key="2">
    <citation type="journal article" date="2021" name="Syst. Appl. Microbiol.">
        <title>Roseomonas hellenica sp. nov., isolated from roots of wild-growing Alkanna tinctoria.</title>
        <authorList>
            <person name="Rat A."/>
            <person name="Naranjo H.D."/>
            <person name="Lebbe L."/>
            <person name="Cnockaert M."/>
            <person name="Krigas N."/>
            <person name="Grigoriadou K."/>
            <person name="Maloupa E."/>
            <person name="Willems A."/>
        </authorList>
    </citation>
    <scope>NUCLEOTIDE SEQUENCE</scope>
    <source>
        <strain evidence="3">LMG 31228</strain>
    </source>
</reference>
<feature type="transmembrane region" description="Helical" evidence="2">
    <location>
        <begin position="6"/>
        <end position="25"/>
    </location>
</feature>
<dbReference type="InterPro" id="IPR005133">
    <property type="entry name" value="PhaG_MnhG_YufB"/>
</dbReference>
<dbReference type="NCBIfam" id="TIGR01300">
    <property type="entry name" value="CPA3_mnhG_phaG"/>
    <property type="match status" value="1"/>
</dbReference>
<keyword evidence="4" id="KW-1185">Reference proteome</keyword>
<feature type="transmembrane region" description="Helical" evidence="2">
    <location>
        <begin position="62"/>
        <end position="79"/>
    </location>
</feature>
<evidence type="ECO:0000256" key="1">
    <source>
        <dbReference type="SAM" id="MobiDB-lite"/>
    </source>
</evidence>
<evidence type="ECO:0000313" key="4">
    <source>
        <dbReference type="Proteomes" id="UP001138709"/>
    </source>
</evidence>
<keyword evidence="2" id="KW-0472">Membrane</keyword>
<dbReference type="RefSeq" id="WP_211848967.1">
    <property type="nucleotide sequence ID" value="NZ_JAAEDL010000031.1"/>
</dbReference>
<dbReference type="Pfam" id="PF03334">
    <property type="entry name" value="PhaG_MnhG_YufB"/>
    <property type="match status" value="1"/>
</dbReference>
<dbReference type="GO" id="GO:0015385">
    <property type="term" value="F:sodium:proton antiporter activity"/>
    <property type="evidence" value="ECO:0007669"/>
    <property type="project" value="TreeGrafter"/>
</dbReference>
<feature type="transmembrane region" description="Helical" evidence="2">
    <location>
        <begin position="37"/>
        <end position="56"/>
    </location>
</feature>
<dbReference type="Proteomes" id="UP001138709">
    <property type="component" value="Unassembled WGS sequence"/>
</dbReference>
<feature type="region of interest" description="Disordered" evidence="1">
    <location>
        <begin position="133"/>
        <end position="157"/>
    </location>
</feature>
<evidence type="ECO:0000313" key="3">
    <source>
        <dbReference type="EMBL" id="MBR0683396.1"/>
    </source>
</evidence>
<dbReference type="NCBIfam" id="NF009314">
    <property type="entry name" value="PRK12674.1-2"/>
    <property type="match status" value="1"/>
</dbReference>
<sequence>MTDALAALLLVLGAAIALIAAIGVARLPDAFLRMHAATKAGVVGAGLILIGAGLAFGSGDAWLRVGLIVLFLLVTVPLSSHALGRAAYIGGAPLWAGSAEDALAGVLPRHAIDDETASPAPVQQAAAIPAPAIASMPGAPDGPARPAGPGDARGAAP</sequence>
<reference evidence="3" key="1">
    <citation type="submission" date="2020-01" db="EMBL/GenBank/DDBJ databases">
        <authorList>
            <person name="Rat A."/>
        </authorList>
    </citation>
    <scope>NUCLEOTIDE SEQUENCE</scope>
    <source>
        <strain evidence="3">LMG 31228</strain>
    </source>
</reference>
<keyword evidence="2" id="KW-1133">Transmembrane helix</keyword>